<evidence type="ECO:0000313" key="2">
    <source>
        <dbReference type="Proteomes" id="UP000537130"/>
    </source>
</evidence>
<dbReference type="AlphaFoldDB" id="A0A7W4W5Y8"/>
<accession>A0A7W4W5Y8</accession>
<proteinExistence type="predicted"/>
<comment type="caution">
    <text evidence="1">The sequence shown here is derived from an EMBL/GenBank/DDBJ whole genome shotgun (WGS) entry which is preliminary data.</text>
</comment>
<protein>
    <submittedName>
        <fullName evidence="1">Uncharacterized protein</fullName>
    </submittedName>
</protein>
<dbReference type="RefSeq" id="WP_183410462.1">
    <property type="nucleotide sequence ID" value="NZ_JACHWY010000002.1"/>
</dbReference>
<evidence type="ECO:0000313" key="1">
    <source>
        <dbReference type="EMBL" id="MBB3047698.1"/>
    </source>
</evidence>
<reference evidence="1 2" key="1">
    <citation type="submission" date="2020-08" db="EMBL/GenBank/DDBJ databases">
        <title>Genomic Encyclopedia of Type Strains, Phase III (KMG-III): the genomes of soil and plant-associated and newly described type strains.</title>
        <authorList>
            <person name="Whitman W."/>
        </authorList>
    </citation>
    <scope>NUCLEOTIDE SEQUENCE [LARGE SCALE GENOMIC DNA]</scope>
    <source>
        <strain evidence="1 2">CECT 8654</strain>
    </source>
</reference>
<dbReference type="Proteomes" id="UP000537130">
    <property type="component" value="Unassembled WGS sequence"/>
</dbReference>
<sequence>MQIRSLQGLFNPVKAHRIQRVLRRHTMLMEFLIRATRAYPAWLPSEEDRVFRQRAAMRRWYEQYASG</sequence>
<dbReference type="EMBL" id="JACHWY010000002">
    <property type="protein sequence ID" value="MBB3047698.1"/>
    <property type="molecule type" value="Genomic_DNA"/>
</dbReference>
<gene>
    <name evidence="1" type="ORF">FHR99_001964</name>
</gene>
<keyword evidence="2" id="KW-1185">Reference proteome</keyword>
<name>A0A7W4W5Y8_9GAMM</name>
<organism evidence="1 2">
    <name type="scientific">Litorivivens lipolytica</name>
    <dbReference type="NCBI Taxonomy" id="1524264"/>
    <lineage>
        <taxon>Bacteria</taxon>
        <taxon>Pseudomonadati</taxon>
        <taxon>Pseudomonadota</taxon>
        <taxon>Gammaproteobacteria</taxon>
        <taxon>Litorivivens</taxon>
    </lineage>
</organism>